<keyword evidence="2" id="KW-1185">Reference proteome</keyword>
<proteinExistence type="predicted"/>
<evidence type="ECO:0000313" key="1">
    <source>
        <dbReference type="EMBL" id="GGD48806.1"/>
    </source>
</evidence>
<accession>A0A916YK62</accession>
<gene>
    <name evidence="1" type="ORF">GCM10011514_11170</name>
</gene>
<name>A0A916YK62_9BACT</name>
<reference evidence="1" key="2">
    <citation type="submission" date="2020-09" db="EMBL/GenBank/DDBJ databases">
        <authorList>
            <person name="Sun Q."/>
            <person name="Zhou Y."/>
        </authorList>
    </citation>
    <scope>NUCLEOTIDE SEQUENCE</scope>
    <source>
        <strain evidence="1">CGMCC 1.15958</strain>
    </source>
</reference>
<sequence length="68" mass="7668">MLASFTIRLIIQRIDKQDIKTTKPSPNGKGSVIKNILKPTINKSNTIRIMFLMFSVQFIEFVGGLDLS</sequence>
<dbReference type="Proteomes" id="UP000609064">
    <property type="component" value="Unassembled WGS sequence"/>
</dbReference>
<protein>
    <submittedName>
        <fullName evidence="1">Uncharacterized protein</fullName>
    </submittedName>
</protein>
<dbReference type="AlphaFoldDB" id="A0A916YK62"/>
<reference evidence="1" key="1">
    <citation type="journal article" date="2014" name="Int. J. Syst. Evol. Microbiol.">
        <title>Complete genome sequence of Corynebacterium casei LMG S-19264T (=DSM 44701T), isolated from a smear-ripened cheese.</title>
        <authorList>
            <consortium name="US DOE Joint Genome Institute (JGI-PGF)"/>
            <person name="Walter F."/>
            <person name="Albersmeier A."/>
            <person name="Kalinowski J."/>
            <person name="Ruckert C."/>
        </authorList>
    </citation>
    <scope>NUCLEOTIDE SEQUENCE</scope>
    <source>
        <strain evidence="1">CGMCC 1.15958</strain>
    </source>
</reference>
<organism evidence="1 2">
    <name type="scientific">Emticicia aquatilis</name>
    <dbReference type="NCBI Taxonomy" id="1537369"/>
    <lineage>
        <taxon>Bacteria</taxon>
        <taxon>Pseudomonadati</taxon>
        <taxon>Bacteroidota</taxon>
        <taxon>Cytophagia</taxon>
        <taxon>Cytophagales</taxon>
        <taxon>Leadbetterellaceae</taxon>
        <taxon>Emticicia</taxon>
    </lineage>
</organism>
<dbReference type="EMBL" id="BMKK01000002">
    <property type="protein sequence ID" value="GGD48806.1"/>
    <property type="molecule type" value="Genomic_DNA"/>
</dbReference>
<comment type="caution">
    <text evidence="1">The sequence shown here is derived from an EMBL/GenBank/DDBJ whole genome shotgun (WGS) entry which is preliminary data.</text>
</comment>
<evidence type="ECO:0000313" key="2">
    <source>
        <dbReference type="Proteomes" id="UP000609064"/>
    </source>
</evidence>